<feature type="domain" description="Aminoacyl-tRNA synthetase class Ia" evidence="12">
    <location>
        <begin position="474"/>
        <end position="639"/>
    </location>
</feature>
<dbReference type="InterPro" id="IPR013155">
    <property type="entry name" value="M/V/L/I-tRNA-synth_anticd-bd"/>
</dbReference>
<dbReference type="Pfam" id="PF06999">
    <property type="entry name" value="Suc_Fer-like"/>
    <property type="match status" value="1"/>
</dbReference>
<keyword evidence="16" id="KW-1185">Reference proteome</keyword>
<evidence type="ECO:0000313" key="16">
    <source>
        <dbReference type="Proteomes" id="UP000054032"/>
    </source>
</evidence>
<keyword evidence="5 11" id="KW-0547">Nucleotide-binding</keyword>
<dbReference type="InterPro" id="IPR036249">
    <property type="entry name" value="Thioredoxin-like_sf"/>
</dbReference>
<dbReference type="OrthoDB" id="15954at2759"/>
<evidence type="ECO:0000256" key="4">
    <source>
        <dbReference type="ARBA" id="ARBA00022598"/>
    </source>
</evidence>
<evidence type="ECO:0000259" key="12">
    <source>
        <dbReference type="Pfam" id="PF00133"/>
    </source>
</evidence>
<organism evidence="15 16">
    <name type="scientific">Bipolaris oryzae ATCC 44560</name>
    <dbReference type="NCBI Taxonomy" id="930090"/>
    <lineage>
        <taxon>Eukaryota</taxon>
        <taxon>Fungi</taxon>
        <taxon>Dikarya</taxon>
        <taxon>Ascomycota</taxon>
        <taxon>Pezizomycotina</taxon>
        <taxon>Dothideomycetes</taxon>
        <taxon>Pleosporomycetidae</taxon>
        <taxon>Pleosporales</taxon>
        <taxon>Pleosporineae</taxon>
        <taxon>Pleosporaceae</taxon>
        <taxon>Bipolaris</taxon>
    </lineage>
</organism>
<dbReference type="PANTHER" id="PTHR43740:SF2">
    <property type="entry name" value="LEUCINE--TRNA LIGASE, MITOCHONDRIAL"/>
    <property type="match status" value="1"/>
</dbReference>
<dbReference type="GO" id="GO:0002161">
    <property type="term" value="F:aminoacyl-tRNA deacylase activity"/>
    <property type="evidence" value="ECO:0007669"/>
    <property type="project" value="InterPro"/>
</dbReference>
<dbReference type="InterPro" id="IPR001412">
    <property type="entry name" value="aa-tRNA-synth_I_CS"/>
</dbReference>
<protein>
    <recommendedName>
        <fullName evidence="3">leucine--tRNA ligase</fullName>
        <ecNumber evidence="3">6.1.1.4</ecNumber>
    </recommendedName>
    <alternativeName>
        <fullName evidence="9">Leucyl-tRNA synthetase</fullName>
    </alternativeName>
</protein>
<sequence>MQGRLLQSVGWQRALRRPALHHHTRITSSRWVGTRNTKNRADDVRLESLTAKWQPRWDELSSKWHKLRTSDRGNAYVLPMFPYPSGTLHLGHLRVYTISDVLARFKHMQGYKVLHPIGWDAFGLPAENAAIERGVHPEKWTLLNIEAMKTQMKQMGGRWDWDAEIRTCDPAFYKHTQRIFLMLHDRGLAYQAESLVNYDPVDKTVLANEQVDANGCSWRSGAKVEKVMLKQWFLKIKEFQESLLKDLDALATHDRWPEKVLAMQRNWIGKSEGAKLWFDIISTGGDVSFEPIDVFTTRADTLFGVQYIALSLSHPVVQKLAAQDESLHAFIERAKDLPPDTKEGFLLQSIVARNPLAHVRGCTGPTVPVYVAPYVLDDYGSGAVMGVPGHDTRDHAFWRTNAGDDPIKLVVSTKKDDLLLPIVPRSGQDVPVTERGFVVADIENFGGMPSKQAAREVIQAIVNAGKQAETTANWRLRDWLISRQRYWGAPIPIIHCDSCGAVPVPEKDLPVQLPDLPDSFFQGRKGNPLAEDETWKKTTCPKCGSAAERETDTMDTFMDSSWYFFRFLDPENEDALVDPVKANSSMPVDLYIGGVEHAILHLLYARFISKFLATTPTWPKGYLTNGEPFTHLITQGMVHGETFTDPENGRFLRPDEVDLTNSSKPLIKATGQTPNVSYEKMSKSKYNGVDPGATIAKYGADATRAHMLFQAPVGDVLEYDEEKIAGVQRWLHRVVKLAAASWLPDDQVESFVIPSNIDENLLVILQNLSGLENPKTASRETLISTLKPDEAQLWIKTQQTIASVTESYSQTYSLNTIVSDLMTLTNTIWDTPHASPTTSYLKWYSIAHLIRMLAPIAPGVAEESWHLLTTCTASQESSVDTLTVFATGFPQANLAIIPLLTTTRKCVVQVDGKRKFEVDIAKLPSSVNSKDGKAVAQFVLGELLKTEQGKEWFDRETGKIWKTSPSHEASDEFDGAVPQGWKVITVKGGDLCNFVAPRKPKMEKTGSSAPKMPLARLPRALTPRIISTFSTTRLRFQSSSIPYTPTCPSPTCECASAPKDLDIDRKTPLLNTMAPYSEQVVFCTGKDDWASNIEQEGGDTGDFVKGLKNVIGKGAPGFDPFTNILITASSLPKSSTPNTTSLLLFPSFKRIQNLPHTPSSLSDFATTYLKAKTLHPMHANLSAAQKANLTRDESKAAFLPEAHDITTPTILICGHGGRDQRCGILGPLLQSAFRTEFHRRGLDAHVGLISHIGGHKYAGNVIMYVPPSIKGNNELGGAGVWYGRVGPEHVEGLVEETFVKGRVVTELLRGGVMQDGRNIGRVVEAQMKRDSGGEDSGVLKLKARARG</sequence>
<dbReference type="InterPro" id="IPR002302">
    <property type="entry name" value="Leu-tRNA-ligase"/>
</dbReference>
<dbReference type="Gene3D" id="1.10.730.10">
    <property type="entry name" value="Isoleucyl-tRNA Synthetase, Domain 1"/>
    <property type="match status" value="2"/>
</dbReference>
<dbReference type="STRING" id="930090.W6ZG32"/>
<dbReference type="CDD" id="cd03062">
    <property type="entry name" value="TRX_Fd_Sucrase"/>
    <property type="match status" value="1"/>
</dbReference>
<evidence type="ECO:0000256" key="8">
    <source>
        <dbReference type="ARBA" id="ARBA00023146"/>
    </source>
</evidence>
<dbReference type="GO" id="GO:0032543">
    <property type="term" value="P:mitochondrial translation"/>
    <property type="evidence" value="ECO:0007669"/>
    <property type="project" value="TreeGrafter"/>
</dbReference>
<dbReference type="Gene3D" id="3.40.50.620">
    <property type="entry name" value="HUPs"/>
    <property type="match status" value="2"/>
</dbReference>
<dbReference type="Pfam" id="PF08264">
    <property type="entry name" value="Anticodon_1"/>
    <property type="match status" value="1"/>
</dbReference>
<dbReference type="SUPFAM" id="SSF52833">
    <property type="entry name" value="Thioredoxin-like"/>
    <property type="match status" value="1"/>
</dbReference>
<dbReference type="GO" id="GO:0005759">
    <property type="term" value="C:mitochondrial matrix"/>
    <property type="evidence" value="ECO:0007669"/>
    <property type="project" value="UniProtKB-SubCell"/>
</dbReference>
<evidence type="ECO:0000256" key="11">
    <source>
        <dbReference type="RuleBase" id="RU363035"/>
    </source>
</evidence>
<evidence type="ECO:0000256" key="3">
    <source>
        <dbReference type="ARBA" id="ARBA00013164"/>
    </source>
</evidence>
<dbReference type="CDD" id="cd00812">
    <property type="entry name" value="LeuRS_core"/>
    <property type="match status" value="1"/>
</dbReference>
<name>W6ZG32_COCMI</name>
<evidence type="ECO:0000256" key="7">
    <source>
        <dbReference type="ARBA" id="ARBA00022917"/>
    </source>
</evidence>
<dbReference type="PANTHER" id="PTHR43740">
    <property type="entry name" value="LEUCYL-TRNA SYNTHETASE"/>
    <property type="match status" value="1"/>
</dbReference>
<dbReference type="GO" id="GO:0004823">
    <property type="term" value="F:leucine-tRNA ligase activity"/>
    <property type="evidence" value="ECO:0007669"/>
    <property type="project" value="UniProtKB-EC"/>
</dbReference>
<keyword evidence="4 11" id="KW-0436">Ligase</keyword>
<evidence type="ECO:0000256" key="6">
    <source>
        <dbReference type="ARBA" id="ARBA00022840"/>
    </source>
</evidence>
<dbReference type="InterPro" id="IPR014729">
    <property type="entry name" value="Rossmann-like_a/b/a_fold"/>
</dbReference>
<dbReference type="InterPro" id="IPR025709">
    <property type="entry name" value="Leu_tRNA-synth_edit"/>
</dbReference>
<comment type="catalytic activity">
    <reaction evidence="10">
        <text>tRNA(Leu) + L-leucine + ATP = L-leucyl-tRNA(Leu) + AMP + diphosphate</text>
        <dbReference type="Rhea" id="RHEA:11688"/>
        <dbReference type="Rhea" id="RHEA-COMP:9613"/>
        <dbReference type="Rhea" id="RHEA-COMP:9622"/>
        <dbReference type="ChEBI" id="CHEBI:30616"/>
        <dbReference type="ChEBI" id="CHEBI:33019"/>
        <dbReference type="ChEBI" id="CHEBI:57427"/>
        <dbReference type="ChEBI" id="CHEBI:78442"/>
        <dbReference type="ChEBI" id="CHEBI:78494"/>
        <dbReference type="ChEBI" id="CHEBI:456215"/>
        <dbReference type="EC" id="6.1.1.4"/>
    </reaction>
</comment>
<gene>
    <name evidence="15" type="ORF">COCMIDRAFT_85869</name>
</gene>
<accession>W6ZG32</accession>
<proteinExistence type="inferred from homology"/>
<evidence type="ECO:0000256" key="10">
    <source>
        <dbReference type="ARBA" id="ARBA00047469"/>
    </source>
</evidence>
<dbReference type="Proteomes" id="UP000054032">
    <property type="component" value="Unassembled WGS sequence"/>
</dbReference>
<keyword evidence="7 11" id="KW-0648">Protein biosynthesis</keyword>
<evidence type="ECO:0000259" key="13">
    <source>
        <dbReference type="Pfam" id="PF08264"/>
    </source>
</evidence>
<dbReference type="HOGENOM" id="CLU_004427_3_0_1"/>
<evidence type="ECO:0000256" key="1">
    <source>
        <dbReference type="ARBA" id="ARBA00004305"/>
    </source>
</evidence>
<comment type="subcellular location">
    <subcellularLocation>
        <location evidence="1">Mitochondrion matrix</location>
    </subcellularLocation>
</comment>
<keyword evidence="8 11" id="KW-0030">Aminoacyl-tRNA synthetase</keyword>
<evidence type="ECO:0000259" key="14">
    <source>
        <dbReference type="Pfam" id="PF13603"/>
    </source>
</evidence>
<feature type="domain" description="Leucyl-tRNA synthetase editing" evidence="14">
    <location>
        <begin position="265"/>
        <end position="460"/>
    </location>
</feature>
<evidence type="ECO:0000256" key="9">
    <source>
        <dbReference type="ARBA" id="ARBA00030520"/>
    </source>
</evidence>
<dbReference type="PROSITE" id="PS00178">
    <property type="entry name" value="AA_TRNA_LIGASE_I"/>
    <property type="match status" value="1"/>
</dbReference>
<evidence type="ECO:0000313" key="15">
    <source>
        <dbReference type="EMBL" id="EUC48990.1"/>
    </source>
</evidence>
<feature type="domain" description="Aminoacyl-tRNA synthetase class Ia" evidence="12">
    <location>
        <begin position="53"/>
        <end position="256"/>
    </location>
</feature>
<dbReference type="GO" id="GO:0006429">
    <property type="term" value="P:leucyl-tRNA aminoacylation"/>
    <property type="evidence" value="ECO:0007669"/>
    <property type="project" value="InterPro"/>
</dbReference>
<comment type="similarity">
    <text evidence="2 11">Belongs to the class-I aminoacyl-tRNA synthetase family.</text>
</comment>
<dbReference type="eggNOG" id="KOG0435">
    <property type="taxonomic scope" value="Eukaryota"/>
</dbReference>
<dbReference type="PRINTS" id="PR00985">
    <property type="entry name" value="TRNASYNTHLEU"/>
</dbReference>
<dbReference type="GeneID" id="19126753"/>
<dbReference type="InterPro" id="IPR009080">
    <property type="entry name" value="tRNAsynth_Ia_anticodon-bd"/>
</dbReference>
<dbReference type="InterPro" id="IPR009008">
    <property type="entry name" value="Val/Leu/Ile-tRNA-synth_edit"/>
</dbReference>
<dbReference type="EMBL" id="KI963936">
    <property type="protein sequence ID" value="EUC48990.1"/>
    <property type="molecule type" value="Genomic_DNA"/>
</dbReference>
<dbReference type="GO" id="GO:0005524">
    <property type="term" value="F:ATP binding"/>
    <property type="evidence" value="ECO:0007669"/>
    <property type="project" value="UniProtKB-KW"/>
</dbReference>
<feature type="domain" description="Methionyl/Valyl/Leucyl/Isoleucyl-tRNA synthetase anticodon-binding" evidence="13">
    <location>
        <begin position="793"/>
        <end position="922"/>
    </location>
</feature>
<dbReference type="Gene3D" id="3.40.30.10">
    <property type="entry name" value="Glutaredoxin"/>
    <property type="match status" value="1"/>
</dbReference>
<dbReference type="EC" id="6.1.1.4" evidence="3"/>
<evidence type="ECO:0000256" key="2">
    <source>
        <dbReference type="ARBA" id="ARBA00005594"/>
    </source>
</evidence>
<dbReference type="FunFam" id="3.40.50.620:FF:000003">
    <property type="entry name" value="Leucine--tRNA ligase"/>
    <property type="match status" value="1"/>
</dbReference>
<dbReference type="SUPFAM" id="SSF50677">
    <property type="entry name" value="ValRS/IleRS/LeuRS editing domain"/>
    <property type="match status" value="1"/>
</dbReference>
<evidence type="ECO:0000256" key="5">
    <source>
        <dbReference type="ARBA" id="ARBA00022741"/>
    </source>
</evidence>
<dbReference type="NCBIfam" id="TIGR00396">
    <property type="entry name" value="leuS_bact"/>
    <property type="match status" value="1"/>
</dbReference>
<dbReference type="InterPro" id="IPR009737">
    <property type="entry name" value="Aim32/Apd1-like"/>
</dbReference>
<dbReference type="FunFam" id="3.40.50.620:FF:000100">
    <property type="entry name" value="probable leucine--tRNA ligase, mitochondrial"/>
    <property type="match status" value="1"/>
</dbReference>
<dbReference type="KEGG" id="bor:COCMIDRAFT_85869"/>
<dbReference type="Pfam" id="PF13603">
    <property type="entry name" value="tRNA-synt_1_2"/>
    <property type="match status" value="1"/>
</dbReference>
<dbReference type="RefSeq" id="XP_007684572.1">
    <property type="nucleotide sequence ID" value="XM_007686382.1"/>
</dbReference>
<reference evidence="15 16" key="1">
    <citation type="journal article" date="2013" name="PLoS Genet.">
        <title>Comparative genome structure, secondary metabolite, and effector coding capacity across Cochliobolus pathogens.</title>
        <authorList>
            <person name="Condon B.J."/>
            <person name="Leng Y."/>
            <person name="Wu D."/>
            <person name="Bushley K.E."/>
            <person name="Ohm R.A."/>
            <person name="Otillar R."/>
            <person name="Martin J."/>
            <person name="Schackwitz W."/>
            <person name="Grimwood J."/>
            <person name="MohdZainudin N."/>
            <person name="Xue C."/>
            <person name="Wang R."/>
            <person name="Manning V.A."/>
            <person name="Dhillon B."/>
            <person name="Tu Z.J."/>
            <person name="Steffenson B.J."/>
            <person name="Salamov A."/>
            <person name="Sun H."/>
            <person name="Lowry S."/>
            <person name="LaButti K."/>
            <person name="Han J."/>
            <person name="Copeland A."/>
            <person name="Lindquist E."/>
            <person name="Barry K."/>
            <person name="Schmutz J."/>
            <person name="Baker S.E."/>
            <person name="Ciuffetti L.M."/>
            <person name="Grigoriev I.V."/>
            <person name="Zhong S."/>
            <person name="Turgeon B.G."/>
        </authorList>
    </citation>
    <scope>NUCLEOTIDE SEQUENCE [LARGE SCALE GENOMIC DNA]</scope>
    <source>
        <strain evidence="15 16">ATCC 44560</strain>
    </source>
</reference>
<dbReference type="SUPFAM" id="SSF47323">
    <property type="entry name" value="Anticodon-binding domain of a subclass of class I aminoacyl-tRNA synthetases"/>
    <property type="match status" value="1"/>
</dbReference>
<dbReference type="SUPFAM" id="SSF52374">
    <property type="entry name" value="Nucleotidylyl transferase"/>
    <property type="match status" value="1"/>
</dbReference>
<dbReference type="Pfam" id="PF00133">
    <property type="entry name" value="tRNA-synt_1"/>
    <property type="match status" value="2"/>
</dbReference>
<dbReference type="InterPro" id="IPR002300">
    <property type="entry name" value="aa-tRNA-synth_Ia"/>
</dbReference>
<keyword evidence="6 11" id="KW-0067">ATP-binding</keyword>